<comment type="caution">
    <text evidence="1">The sequence shown here is derived from an EMBL/GenBank/DDBJ whole genome shotgun (WGS) entry which is preliminary data.</text>
</comment>
<protein>
    <submittedName>
        <fullName evidence="1">Uncharacterized protein</fullName>
    </submittedName>
</protein>
<sequence length="75" mass="8951">MKIILEEEKQSRGWIYRQLKIDLGDEQMKECVICGRPNSECHHIVFRSQQKALEHCKYNYMYLCGEHHRGGQEPT</sequence>
<evidence type="ECO:0000313" key="1">
    <source>
        <dbReference type="EMBL" id="MDS1004960.1"/>
    </source>
</evidence>
<name>A0AAE4JTU5_CLOSG</name>
<proteinExistence type="predicted"/>
<reference evidence="1" key="1">
    <citation type="submission" date="2023-04" db="EMBL/GenBank/DDBJ databases">
        <title>Assessment of the microbiological origin of a defect in Grana Padano cheese.</title>
        <authorList>
            <person name="Zago M."/>
            <person name="Rossetti L."/>
            <person name="Bonvini B."/>
            <person name="Carminati D."/>
            <person name="Giraffa G."/>
        </authorList>
    </citation>
    <scope>NUCLEOTIDE SEQUENCE</scope>
    <source>
        <strain evidence="1">4990</strain>
    </source>
</reference>
<gene>
    <name evidence="1" type="ORF">P9J83_15860</name>
</gene>
<dbReference type="EMBL" id="JARUIS010000031">
    <property type="protein sequence ID" value="MDS1004960.1"/>
    <property type="molecule type" value="Genomic_DNA"/>
</dbReference>
<dbReference type="Proteomes" id="UP001182303">
    <property type="component" value="Unassembled WGS sequence"/>
</dbReference>
<evidence type="ECO:0000313" key="2">
    <source>
        <dbReference type="Proteomes" id="UP001182303"/>
    </source>
</evidence>
<accession>A0AAE4JTU5</accession>
<dbReference type="AlphaFoldDB" id="A0AAE4JTU5"/>
<organism evidence="1 2">
    <name type="scientific">Clostridium sporogenes</name>
    <dbReference type="NCBI Taxonomy" id="1509"/>
    <lineage>
        <taxon>Bacteria</taxon>
        <taxon>Bacillati</taxon>
        <taxon>Bacillota</taxon>
        <taxon>Clostridia</taxon>
        <taxon>Eubacteriales</taxon>
        <taxon>Clostridiaceae</taxon>
        <taxon>Clostridium</taxon>
    </lineage>
</organism>